<dbReference type="CDD" id="cd23451">
    <property type="entry name" value="beta-trefoil_Ricin_laminarinase"/>
    <property type="match status" value="1"/>
</dbReference>
<dbReference type="SUPFAM" id="SSF50370">
    <property type="entry name" value="Ricin B-like lectins"/>
    <property type="match status" value="2"/>
</dbReference>
<reference evidence="3 4" key="1">
    <citation type="journal article" date="2019" name="Int. J. Syst. Evol. Microbiol.">
        <title>The Global Catalogue of Microorganisms (GCM) 10K type strain sequencing project: providing services to taxonomists for standard genome sequencing and annotation.</title>
        <authorList>
            <consortium name="The Broad Institute Genomics Platform"/>
            <consortium name="The Broad Institute Genome Sequencing Center for Infectious Disease"/>
            <person name="Wu L."/>
            <person name="Ma J."/>
        </authorList>
    </citation>
    <scope>NUCLEOTIDE SEQUENCE [LARGE SCALE GENOMIC DNA]</scope>
    <source>
        <strain evidence="3 4">JCM 15933</strain>
    </source>
</reference>
<dbReference type="InterPro" id="IPR035992">
    <property type="entry name" value="Ricin_B-like_lectins"/>
</dbReference>
<name>A0ABN2B4Q1_9ACTN</name>
<evidence type="ECO:0000259" key="2">
    <source>
        <dbReference type="SMART" id="SM00458"/>
    </source>
</evidence>
<feature type="domain" description="Ricin B lectin" evidence="2">
    <location>
        <begin position="959"/>
        <end position="1084"/>
    </location>
</feature>
<dbReference type="InterPro" id="IPR028994">
    <property type="entry name" value="Integrin_alpha_N"/>
</dbReference>
<dbReference type="SUPFAM" id="SSF69318">
    <property type="entry name" value="Integrin alpha N-terminal domain"/>
    <property type="match status" value="1"/>
</dbReference>
<evidence type="ECO:0000313" key="3">
    <source>
        <dbReference type="EMBL" id="GAA1532352.1"/>
    </source>
</evidence>
<feature type="domain" description="Ricin B lectin" evidence="2">
    <location>
        <begin position="1086"/>
        <end position="1217"/>
    </location>
</feature>
<proteinExistence type="predicted"/>
<keyword evidence="4" id="KW-1185">Reference proteome</keyword>
<dbReference type="Gene3D" id="2.80.10.50">
    <property type="match status" value="2"/>
</dbReference>
<accession>A0ABN2B4Q1</accession>
<dbReference type="PROSITE" id="PS50231">
    <property type="entry name" value="RICIN_B_LECTIN"/>
    <property type="match status" value="2"/>
</dbReference>
<dbReference type="InterPro" id="IPR000772">
    <property type="entry name" value="Ricin_B_lectin"/>
</dbReference>
<evidence type="ECO:0000256" key="1">
    <source>
        <dbReference type="SAM" id="MobiDB-lite"/>
    </source>
</evidence>
<dbReference type="Pfam" id="PF00652">
    <property type="entry name" value="Ricin_B_lectin"/>
    <property type="match status" value="2"/>
</dbReference>
<dbReference type="EMBL" id="BAAAQD010000012">
    <property type="protein sequence ID" value="GAA1532352.1"/>
    <property type="molecule type" value="Genomic_DNA"/>
</dbReference>
<gene>
    <name evidence="3" type="ORF">GCM10009827_057770</name>
</gene>
<feature type="region of interest" description="Disordered" evidence="1">
    <location>
        <begin position="1"/>
        <end position="30"/>
    </location>
</feature>
<dbReference type="Proteomes" id="UP001501470">
    <property type="component" value="Unassembled WGS sequence"/>
</dbReference>
<protein>
    <submittedName>
        <fullName evidence="3">VCBS repeat-containing protein</fullName>
    </submittedName>
</protein>
<organism evidence="3 4">
    <name type="scientific">Dactylosporangium maewongense</name>
    <dbReference type="NCBI Taxonomy" id="634393"/>
    <lineage>
        <taxon>Bacteria</taxon>
        <taxon>Bacillati</taxon>
        <taxon>Actinomycetota</taxon>
        <taxon>Actinomycetes</taxon>
        <taxon>Micromonosporales</taxon>
        <taxon>Micromonosporaceae</taxon>
        <taxon>Dactylosporangium</taxon>
    </lineage>
</organism>
<dbReference type="SMART" id="SM00458">
    <property type="entry name" value="RICIN"/>
    <property type="match status" value="2"/>
</dbReference>
<evidence type="ECO:0000313" key="4">
    <source>
        <dbReference type="Proteomes" id="UP001501470"/>
    </source>
</evidence>
<sequence>MPKQAVRPVEDAAARARATGRPVEVASATSATQQTFANPDGTFTTNLNAQPVRTKRDGAWVGLDASLRRNADGSYSPAASAAPLVISGGGGGAFATMGGSGAQLGLKWPGSLPAPTVSGPTATYAGVLPGVDLAVTATEQGGFSHVLVIRDAAAAANPALKKLRLQTVAPGVTVTAGADGNLTAVDATGQVRFTAPAPVAWDSATPATKAGLRSTAAELPFVNGEPARSTVRGPGAVARQHRVGVSVEAGNTVVIAPDPAMLQDPATTYPLYVDPSWNPTPAAANRNAWTYVNSNYSTTKYWNSSDWARAGYAGWETPYYKARSFFQFGIPTNIWGTNITKATLQLKSVWSATNNVYSFGVYHMCGISNQTSWDNQPCKGGLVASANLPGNWRSDGSPNPMQHDFDVKSEIVSAAAGHWSATTLGLFNSTETNRDAWRKFQNNPTIAIEYNAVPNTPTNYGSSPSVPCGGGGQIGNTDVTFSATVSDPDGAQGLLDAGFNIADSTAGTMVGTPVVTVSNNQTASVTIPASSFTHGHVYSWNVRASDGHDLGPVTPTCWFSVNQNTPSAPQVTSVAFPADTTGAAVGTAGTFQLSWSGSDPAISYVYSLNVEPPAVIPGGYGPFRGGAVTPAASVAGVRTPVTLTPRRFGPNILYVYAINGAGNPSPVTAYRFTTDAPAQPAVFGDYTGDGKPDVVSVGTTALPGAWLYAGTDNAGHLAAPVQVGGEGTGGAGSTGTVTDWAGSTVGALDLTGDGAQDLLVKLPRSDADGNVLVIPAYGDGGTLDPNERIKLLLPKVDGTDGNQVVDQIAASVLPSITGSPLPDLYVIVGDALYVYPPGFPPGAYESPILISTGWTGKTITATLNGTEPALFVRTDATGKVDLVTGNTAGGVFAGATGSTTATYSTTGFPAATTPVVTGADINRDGKPDLWSDLRRTSINANLNTGAGTFAAAVTNATGTTGLVRSGLPGGLCLDNANGYATNSNPIRTYRCNTGLGGQLWTMPGDGTLRILGKCADIAGIGPTAGSQVWLYECNQTANQIWQPGPNNSLVNPGTGKCLDAPTPAETSLRILTCNASPNQSWTLDGTGIGFVRSGYAGKCLDNRSGTMADGNPIQIWDCTANVPLAQTWALLDDGMLHSTTSMCLDITGGGTANGTKVQLYTCNGTPAQTWRRGPNNTLVNPASGRCLDLINGNTTNGSALQIYDCVANTTAQVWILPQ</sequence>
<comment type="caution">
    <text evidence="3">The sequence shown here is derived from an EMBL/GenBank/DDBJ whole genome shotgun (WGS) entry which is preliminary data.</text>
</comment>